<feature type="active site" description="Proton donor" evidence="10 13">
    <location>
        <position position="705"/>
    </location>
</feature>
<keyword evidence="8 10" id="KW-0862">Zinc</keyword>
<dbReference type="FunFam" id="3.20.20.210:FF:000002">
    <property type="entry name" value="5-methyltetrahydropteroyltriglutamate--homocysteine methyltransferase"/>
    <property type="match status" value="1"/>
</dbReference>
<evidence type="ECO:0000256" key="5">
    <source>
        <dbReference type="ARBA" id="ARBA00022605"/>
    </source>
</evidence>
<proteinExistence type="inferred from homology"/>
<evidence type="ECO:0000256" key="6">
    <source>
        <dbReference type="ARBA" id="ARBA00022679"/>
    </source>
</evidence>
<accession>A0A4P2QRC8</accession>
<dbReference type="CDD" id="cd03311">
    <property type="entry name" value="CIMS_C_terminal_like"/>
    <property type="match status" value="1"/>
</dbReference>
<feature type="binding site" evidence="12">
    <location>
        <position position="654"/>
    </location>
    <ligand>
        <name>Zn(2+)</name>
        <dbReference type="ChEBI" id="CHEBI:29105"/>
        <label>1</label>
        <note>catalytic</note>
    </ligand>
</feature>
<comment type="cofactor">
    <cofactor evidence="12">
        <name>Zn(2+)</name>
        <dbReference type="ChEBI" id="CHEBI:29105"/>
    </cofactor>
    <text evidence="12">Binds 2 Zn(2+) ions per subunit.</text>
</comment>
<feature type="binding site" evidence="10 11">
    <location>
        <position position="610"/>
    </location>
    <ligand>
        <name>L-methionine</name>
        <dbReference type="ChEBI" id="CHEBI:57844"/>
    </ligand>
</feature>
<feature type="binding site" evidence="11">
    <location>
        <position position="20"/>
    </location>
    <ligand>
        <name>5-methyltetrahydropteroyltri-L-glutamate</name>
        <dbReference type="ChEBI" id="CHEBI:58207"/>
    </ligand>
</feature>
<feature type="binding site" evidence="12">
    <location>
        <position position="652"/>
    </location>
    <ligand>
        <name>Zn(2+)</name>
        <dbReference type="ChEBI" id="CHEBI:29105"/>
        <label>1</label>
        <note>catalytic</note>
    </ligand>
</feature>
<dbReference type="AlphaFoldDB" id="A0A4P2QRC8"/>
<feature type="binding site" evidence="10 11">
    <location>
        <position position="610"/>
    </location>
    <ligand>
        <name>L-homocysteine</name>
        <dbReference type="ChEBI" id="CHEBI:58199"/>
    </ligand>
</feature>
<dbReference type="EC" id="2.1.1.14" evidence="10"/>
<dbReference type="InterPro" id="IPR013215">
    <property type="entry name" value="Cbl-indep_Met_Synth_N"/>
</dbReference>
<dbReference type="PIRSF" id="PIRSF000382">
    <property type="entry name" value="MeTrfase_B12_ind"/>
    <property type="match status" value="1"/>
</dbReference>
<feature type="binding site" evidence="11">
    <location>
        <position position="122"/>
    </location>
    <ligand>
        <name>5-methyltetrahydropteroyltri-L-glutamate</name>
        <dbReference type="ChEBI" id="CHEBI:58207"/>
    </ligand>
</feature>
<dbReference type="GO" id="GO:0008270">
    <property type="term" value="F:zinc ion binding"/>
    <property type="evidence" value="ECO:0007669"/>
    <property type="project" value="InterPro"/>
</dbReference>
<feature type="binding site" evidence="10 11">
    <location>
        <position position="572"/>
    </location>
    <ligand>
        <name>5-methyltetrahydropteroyltri-L-glutamate</name>
        <dbReference type="ChEBI" id="CHEBI:58207"/>
    </ligand>
</feature>
<feature type="binding site" evidence="10">
    <location>
        <position position="495"/>
    </location>
    <ligand>
        <name>L-homocysteine</name>
        <dbReference type="ChEBI" id="CHEBI:58199"/>
    </ligand>
</feature>
<dbReference type="GO" id="GO:0032259">
    <property type="term" value="P:methylation"/>
    <property type="evidence" value="ECO:0007669"/>
    <property type="project" value="UniProtKB-KW"/>
</dbReference>
<sequence length="770" mass="84356">MSVLATCLGYPRFGVARELKKALESYWSKSSPATELEATASMLRRRHWSAMSSLGIDHIPSNDFSLYDHMLDMAIAVGAVPARYRAISDPLVRYFAMARGLQDRAAGVDVAALEMTKWFDTNYHYIVPELDAGQRFELDASKLVSELEEARALGVETRPVVVGPVTLLLLSKLAPGSPSGASTLDLLDRLLPVYEALLGTLADRNVAWVQVDEPCLALDLDARAQDACRRAFARLAACTKRPRVLLATYFGALGENLSLAAASGADALHVDLVRAPEQLDAALAALPRAMSLSVGVVDGRNIWRADLDAAHRLVRRAVAALGPERVVVAPSCSLLHVPVDLSAEKRLDAELLRWMAFAAQKLAELRALADAAATDAPGSALFAEARSALAARRASKRTRNPEVRARVAAVDDGMLRRASAFPERAGKQRARFGLPAFPTTTIGSFPQTGDVRGARAALRAGRMTPEQYERFLKDETRRCVEKQEAIGLDVLVHGEFERNDMVEYFGEQLDGFAFTENGWVQSYGSRCVKPPVLFGDVSRPSAMTVPWSTFAQSLTAKPMKGMLTGPVTILQWSFVRDDQPRSETCAQIALALRDEVADLEAAGIAMIQVDEPAIREGLPLRRDAWRAYLRWAVDAFRLATSGVRDETQIHTHMCYSEFGDILDAIAAMDADVLSIETSRSRMELLADFARFRYPNEIGPGVYDIHSPRVPTLDEMVELLERAARVLPGHQLWVNPDCGLKTRGWEEVEAALVNMVEAARIARGRLAGATP</sequence>
<comment type="pathway">
    <text evidence="2 10">Amino-acid biosynthesis; L-methionine biosynthesis via de novo pathway; L-methionine from L-homocysteine (MetE route): step 1/1.</text>
</comment>
<evidence type="ECO:0000256" key="9">
    <source>
        <dbReference type="ARBA" id="ARBA00023167"/>
    </source>
</evidence>
<evidence type="ECO:0000256" key="4">
    <source>
        <dbReference type="ARBA" id="ARBA00022603"/>
    </source>
</evidence>
<dbReference type="GO" id="GO:0009086">
    <property type="term" value="P:methionine biosynthetic process"/>
    <property type="evidence" value="ECO:0007669"/>
    <property type="project" value="UniProtKB-UniRule"/>
</dbReference>
<dbReference type="Pfam" id="PF08267">
    <property type="entry name" value="Meth_synt_1"/>
    <property type="match status" value="1"/>
</dbReference>
<keyword evidence="9 10" id="KW-0486">Methionine biosynthesis</keyword>
<feature type="binding site" evidence="10 11">
    <location>
        <begin position="526"/>
        <end position="527"/>
    </location>
    <ligand>
        <name>5-methyltetrahydropteroyltri-L-glutamate</name>
        <dbReference type="ChEBI" id="CHEBI:58207"/>
    </ligand>
</feature>
<dbReference type="InterPro" id="IPR006276">
    <property type="entry name" value="Cobalamin-indep_Met_synthase"/>
</dbReference>
<evidence type="ECO:0000256" key="8">
    <source>
        <dbReference type="ARBA" id="ARBA00022833"/>
    </source>
</evidence>
<feature type="binding site" evidence="12">
    <location>
        <position position="676"/>
    </location>
    <ligand>
        <name>Zn(2+)</name>
        <dbReference type="ChEBI" id="CHEBI:29105"/>
        <label>1</label>
        <note>catalytic</note>
    </ligand>
</feature>
<dbReference type="GO" id="GO:0003871">
    <property type="term" value="F:5-methyltetrahydropteroyltriglutamate-homocysteine S-methyltransferase activity"/>
    <property type="evidence" value="ECO:0007669"/>
    <property type="project" value="UniProtKB-UniRule"/>
</dbReference>
<comment type="cofactor">
    <cofactor evidence="10">
        <name>Zn(2+)</name>
        <dbReference type="ChEBI" id="CHEBI:29105"/>
    </cofactor>
    <text evidence="10">Binds 1 zinc ion per subunit.</text>
</comment>
<feature type="binding site" evidence="10">
    <location>
        <position position="652"/>
    </location>
    <ligand>
        <name>Zn(2+)</name>
        <dbReference type="ChEBI" id="CHEBI:29105"/>
        <note>catalytic</note>
    </ligand>
</feature>
<dbReference type="SUPFAM" id="SSF51726">
    <property type="entry name" value="UROD/MetE-like"/>
    <property type="match status" value="2"/>
</dbReference>
<evidence type="ECO:0000256" key="2">
    <source>
        <dbReference type="ARBA" id="ARBA00004681"/>
    </source>
</evidence>
<evidence type="ECO:0000259" key="14">
    <source>
        <dbReference type="Pfam" id="PF01717"/>
    </source>
</evidence>
<organism evidence="16 17">
    <name type="scientific">Sorangium cellulosum</name>
    <name type="common">Polyangium cellulosum</name>
    <dbReference type="NCBI Taxonomy" id="56"/>
    <lineage>
        <taxon>Bacteria</taxon>
        <taxon>Pseudomonadati</taxon>
        <taxon>Myxococcota</taxon>
        <taxon>Polyangia</taxon>
        <taxon>Polyangiales</taxon>
        <taxon>Polyangiaceae</taxon>
        <taxon>Sorangium</taxon>
    </lineage>
</organism>
<dbReference type="UniPathway" id="UPA00051">
    <property type="reaction ID" value="UER00082"/>
</dbReference>
<dbReference type="InterPro" id="IPR002629">
    <property type="entry name" value="Met_Synth_C/arc"/>
</dbReference>
<dbReference type="Gene3D" id="3.20.20.210">
    <property type="match status" value="2"/>
</dbReference>
<protein>
    <recommendedName>
        <fullName evidence="10">5-methyltetrahydropteroyltriglutamate--homocysteine methyltransferase</fullName>
        <ecNumber evidence="10">2.1.1.14</ecNumber>
    </recommendedName>
    <alternativeName>
        <fullName evidence="10">Cobalamin-independent methionine synthase</fullName>
    </alternativeName>
    <alternativeName>
        <fullName evidence="10">Methionine synthase, vitamin-B12 independent isozyme</fullName>
    </alternativeName>
</protein>
<dbReference type="HAMAP" id="MF_00172">
    <property type="entry name" value="Meth_synth"/>
    <property type="match status" value="1"/>
</dbReference>
<dbReference type="Proteomes" id="UP000295497">
    <property type="component" value="Chromosome"/>
</dbReference>
<feature type="domain" description="Cobalamin-independent methionine synthase MetE C-terminal/archaeal" evidence="14">
    <location>
        <begin position="437"/>
        <end position="759"/>
    </location>
</feature>
<evidence type="ECO:0000313" key="16">
    <source>
        <dbReference type="EMBL" id="AUX32760.1"/>
    </source>
</evidence>
<feature type="binding site" evidence="10 11">
    <location>
        <position position="495"/>
    </location>
    <ligand>
        <name>L-methionine</name>
        <dbReference type="ChEBI" id="CHEBI:57844"/>
    </ligand>
</feature>
<evidence type="ECO:0000256" key="13">
    <source>
        <dbReference type="PIRSR" id="PIRSR000382-3"/>
    </source>
</evidence>
<dbReference type="EMBL" id="CP012672">
    <property type="protein sequence ID" value="AUX32760.1"/>
    <property type="molecule type" value="Genomic_DNA"/>
</dbReference>
<comment type="catalytic activity">
    <reaction evidence="10">
        <text>5-methyltetrahydropteroyltri-L-glutamate + L-homocysteine = tetrahydropteroyltri-L-glutamate + L-methionine</text>
        <dbReference type="Rhea" id="RHEA:21196"/>
        <dbReference type="ChEBI" id="CHEBI:57844"/>
        <dbReference type="ChEBI" id="CHEBI:58140"/>
        <dbReference type="ChEBI" id="CHEBI:58199"/>
        <dbReference type="ChEBI" id="CHEBI:58207"/>
        <dbReference type="EC" id="2.1.1.14"/>
    </reaction>
</comment>
<feature type="binding site" evidence="10">
    <location>
        <position position="676"/>
    </location>
    <ligand>
        <name>Zn(2+)</name>
        <dbReference type="ChEBI" id="CHEBI:29105"/>
        <note>catalytic</note>
    </ligand>
</feature>
<dbReference type="PANTHER" id="PTHR30519">
    <property type="entry name" value="5-METHYLTETRAHYDROPTEROYLTRIGLUTAMATE--HOMOCYSTEINE METHYLTRANSFERASE"/>
    <property type="match status" value="1"/>
</dbReference>
<feature type="binding site" evidence="10">
    <location>
        <position position="654"/>
    </location>
    <ligand>
        <name>Zn(2+)</name>
        <dbReference type="ChEBI" id="CHEBI:29105"/>
        <note>catalytic</note>
    </ligand>
</feature>
<keyword evidence="7 10" id="KW-0479">Metal-binding</keyword>
<name>A0A4P2QRC8_SORCE</name>
<evidence type="ECO:0000256" key="12">
    <source>
        <dbReference type="PIRSR" id="PIRSR000382-2"/>
    </source>
</evidence>
<dbReference type="NCBIfam" id="TIGR01371">
    <property type="entry name" value="met_syn_B12ind"/>
    <property type="match status" value="1"/>
</dbReference>
<feature type="binding site" evidence="10">
    <location>
        <position position="616"/>
    </location>
    <ligand>
        <name>5-methyltetrahydropteroyltri-L-glutamate</name>
        <dbReference type="ChEBI" id="CHEBI:58207"/>
    </ligand>
</feature>
<dbReference type="CDD" id="cd03312">
    <property type="entry name" value="CIMS_N_terminal_like"/>
    <property type="match status" value="1"/>
</dbReference>
<keyword evidence="10" id="KW-0677">Repeat</keyword>
<evidence type="ECO:0000313" key="17">
    <source>
        <dbReference type="Proteomes" id="UP000295497"/>
    </source>
</evidence>
<evidence type="ECO:0000256" key="7">
    <source>
        <dbReference type="ARBA" id="ARBA00022723"/>
    </source>
</evidence>
<feature type="binding site" evidence="10">
    <location>
        <position position="117"/>
    </location>
    <ligand>
        <name>5-methyltetrahydropteroyltri-L-glutamate</name>
        <dbReference type="ChEBI" id="CHEBI:58207"/>
    </ligand>
</feature>
<feature type="binding site" evidence="10 11">
    <location>
        <begin position="442"/>
        <end position="444"/>
    </location>
    <ligand>
        <name>L-homocysteine</name>
        <dbReference type="ChEBI" id="CHEBI:58199"/>
    </ligand>
</feature>
<gene>
    <name evidence="10" type="primary">metE</name>
    <name evidence="16" type="ORF">SOCE836_049070</name>
</gene>
<keyword evidence="5 10" id="KW-0028">Amino-acid biosynthesis</keyword>
<feature type="domain" description="Cobalamin-independent methionine synthase MetE N-terminal" evidence="15">
    <location>
        <begin position="6"/>
        <end position="317"/>
    </location>
</feature>
<dbReference type="NCBIfam" id="NF003556">
    <property type="entry name" value="PRK05222.1"/>
    <property type="match status" value="1"/>
</dbReference>
<feature type="binding site" evidence="10">
    <location>
        <position position="737"/>
    </location>
    <ligand>
        <name>Zn(2+)</name>
        <dbReference type="ChEBI" id="CHEBI:29105"/>
        <note>catalytic</note>
    </ligand>
</feature>
<evidence type="ECO:0000256" key="1">
    <source>
        <dbReference type="ARBA" id="ARBA00002777"/>
    </source>
</evidence>
<comment type="function">
    <text evidence="1 10">Catalyzes the transfer of a methyl group from 5-methyltetrahydrofolate to homocysteine resulting in methionine formation.</text>
</comment>
<dbReference type="Pfam" id="PF01717">
    <property type="entry name" value="Meth_synt_2"/>
    <property type="match status" value="1"/>
</dbReference>
<evidence type="ECO:0000256" key="10">
    <source>
        <dbReference type="HAMAP-Rule" id="MF_00172"/>
    </source>
</evidence>
<keyword evidence="4 10" id="KW-0489">Methyltransferase</keyword>
<comment type="similarity">
    <text evidence="3 10">Belongs to the vitamin-B12 independent methionine synthase family.</text>
</comment>
<feature type="binding site" evidence="12">
    <location>
        <position position="737"/>
    </location>
    <ligand>
        <name>Zn(2+)</name>
        <dbReference type="ChEBI" id="CHEBI:29105"/>
        <label>1</label>
        <note>catalytic</note>
    </ligand>
</feature>
<feature type="binding site" evidence="10">
    <location>
        <begin position="17"/>
        <end position="20"/>
    </location>
    <ligand>
        <name>5-methyltetrahydropteroyltri-L-glutamate</name>
        <dbReference type="ChEBI" id="CHEBI:58207"/>
    </ligand>
</feature>
<feature type="binding site" evidence="10 11">
    <location>
        <begin position="442"/>
        <end position="444"/>
    </location>
    <ligand>
        <name>L-methionine</name>
        <dbReference type="ChEBI" id="CHEBI:57844"/>
    </ligand>
</feature>
<dbReference type="InterPro" id="IPR038071">
    <property type="entry name" value="UROD/MetE-like_sf"/>
</dbReference>
<dbReference type="RefSeq" id="WP_129576299.1">
    <property type="nucleotide sequence ID" value="NZ_CP012672.1"/>
</dbReference>
<evidence type="ECO:0000259" key="15">
    <source>
        <dbReference type="Pfam" id="PF08267"/>
    </source>
</evidence>
<evidence type="ECO:0000256" key="3">
    <source>
        <dbReference type="ARBA" id="ARBA00009553"/>
    </source>
</evidence>
<reference evidence="16 17" key="1">
    <citation type="submission" date="2015-09" db="EMBL/GenBank/DDBJ databases">
        <title>Sorangium comparison.</title>
        <authorList>
            <person name="Zaburannyi N."/>
            <person name="Bunk B."/>
            <person name="Overmann J."/>
            <person name="Mueller R."/>
        </authorList>
    </citation>
    <scope>NUCLEOTIDE SEQUENCE [LARGE SCALE GENOMIC DNA]</scope>
    <source>
        <strain evidence="16 17">So ce836</strain>
    </source>
</reference>
<evidence type="ECO:0000256" key="11">
    <source>
        <dbReference type="PIRSR" id="PIRSR000382-1"/>
    </source>
</evidence>
<keyword evidence="6 10" id="KW-0808">Transferase</keyword>